<reference evidence="1" key="1">
    <citation type="journal article" date="2010" name="Science">
        <title>Plasticity of animal genome architecture unmasked by rapid evolution of a pelagic tunicate.</title>
        <authorList>
            <person name="Denoeud F."/>
            <person name="Henriet S."/>
            <person name="Mungpakdee S."/>
            <person name="Aury J.M."/>
            <person name="Da Silva C."/>
            <person name="Brinkmann H."/>
            <person name="Mikhaleva J."/>
            <person name="Olsen L.C."/>
            <person name="Jubin C."/>
            <person name="Canestro C."/>
            <person name="Bouquet J.M."/>
            <person name="Danks G."/>
            <person name="Poulain J."/>
            <person name="Campsteijn C."/>
            <person name="Adamski M."/>
            <person name="Cross I."/>
            <person name="Yadetie F."/>
            <person name="Muffato M."/>
            <person name="Louis A."/>
            <person name="Butcher S."/>
            <person name="Tsagkogeorga G."/>
            <person name="Konrad A."/>
            <person name="Singh S."/>
            <person name="Jensen M.F."/>
            <person name="Cong E.H."/>
            <person name="Eikeseth-Otteraa H."/>
            <person name="Noel B."/>
            <person name="Anthouard V."/>
            <person name="Porcel B.M."/>
            <person name="Kachouri-Lafond R."/>
            <person name="Nishino A."/>
            <person name="Ugolini M."/>
            <person name="Chourrout P."/>
            <person name="Nishida H."/>
            <person name="Aasland R."/>
            <person name="Huzurbazar S."/>
            <person name="Westhof E."/>
            <person name="Delsuc F."/>
            <person name="Lehrach H."/>
            <person name="Reinhardt R."/>
            <person name="Weissenbach J."/>
            <person name="Roy S.W."/>
            <person name="Artiguenave F."/>
            <person name="Postlethwait J.H."/>
            <person name="Manak J.R."/>
            <person name="Thompson E.M."/>
            <person name="Jaillon O."/>
            <person name="Du Pasquier L."/>
            <person name="Boudinot P."/>
            <person name="Liberles D.A."/>
            <person name="Volff J.N."/>
            <person name="Philippe H."/>
            <person name="Lenhard B."/>
            <person name="Roest Crollius H."/>
            <person name="Wincker P."/>
            <person name="Chourrout D."/>
        </authorList>
    </citation>
    <scope>NUCLEOTIDE SEQUENCE [LARGE SCALE GENOMIC DNA]</scope>
</reference>
<evidence type="ECO:0000313" key="1">
    <source>
        <dbReference type="EMBL" id="CBY18508.1"/>
    </source>
</evidence>
<protein>
    <submittedName>
        <fullName evidence="1">Uncharacterized protein</fullName>
    </submittedName>
</protein>
<dbReference type="EMBL" id="FN653025">
    <property type="protein sequence ID" value="CBY18508.1"/>
    <property type="molecule type" value="Genomic_DNA"/>
</dbReference>
<dbReference type="Proteomes" id="UP000001307">
    <property type="component" value="Unassembled WGS sequence"/>
</dbReference>
<evidence type="ECO:0000313" key="2">
    <source>
        <dbReference type="Proteomes" id="UP000001307"/>
    </source>
</evidence>
<accession>E4X5D9</accession>
<dbReference type="AlphaFoldDB" id="E4X5D9"/>
<dbReference type="InParanoid" id="E4X5D9"/>
<proteinExistence type="predicted"/>
<name>E4X5D9_OIKDI</name>
<organism evidence="1">
    <name type="scientific">Oikopleura dioica</name>
    <name type="common">Tunicate</name>
    <dbReference type="NCBI Taxonomy" id="34765"/>
    <lineage>
        <taxon>Eukaryota</taxon>
        <taxon>Metazoa</taxon>
        <taxon>Chordata</taxon>
        <taxon>Tunicata</taxon>
        <taxon>Appendicularia</taxon>
        <taxon>Copelata</taxon>
        <taxon>Oikopleuridae</taxon>
        <taxon>Oikopleura</taxon>
    </lineage>
</organism>
<sequence length="62" mass="7170">MLIVVNVFNRLAGENRCSLHILLENLRNEAFSNSPTRAFKGRNRQLHSGVSYTRSRLHRSEC</sequence>
<gene>
    <name evidence="1" type="ORF">GSOID_T00002372001</name>
</gene>
<keyword evidence="2" id="KW-1185">Reference proteome</keyword>